<evidence type="ECO:0000313" key="2">
    <source>
        <dbReference type="Proteomes" id="UP001492380"/>
    </source>
</evidence>
<gene>
    <name evidence="1" type="ORF">HDK90DRAFT_474353</name>
</gene>
<protein>
    <submittedName>
        <fullName evidence="1">Uncharacterized protein</fullName>
    </submittedName>
</protein>
<dbReference type="EMBL" id="JBBWRZ010000001">
    <property type="protein sequence ID" value="KAK8247419.1"/>
    <property type="molecule type" value="Genomic_DNA"/>
</dbReference>
<proteinExistence type="predicted"/>
<evidence type="ECO:0000313" key="1">
    <source>
        <dbReference type="EMBL" id="KAK8247419.1"/>
    </source>
</evidence>
<organism evidence="1 2">
    <name type="scientific">Phyllosticta capitalensis</name>
    <dbReference type="NCBI Taxonomy" id="121624"/>
    <lineage>
        <taxon>Eukaryota</taxon>
        <taxon>Fungi</taxon>
        <taxon>Dikarya</taxon>
        <taxon>Ascomycota</taxon>
        <taxon>Pezizomycotina</taxon>
        <taxon>Dothideomycetes</taxon>
        <taxon>Dothideomycetes incertae sedis</taxon>
        <taxon>Botryosphaeriales</taxon>
        <taxon>Phyllostictaceae</taxon>
        <taxon>Phyllosticta</taxon>
    </lineage>
</organism>
<dbReference type="Proteomes" id="UP001492380">
    <property type="component" value="Unassembled WGS sequence"/>
</dbReference>
<comment type="caution">
    <text evidence="1">The sequence shown here is derived from an EMBL/GenBank/DDBJ whole genome shotgun (WGS) entry which is preliminary data.</text>
</comment>
<name>A0ABR1Z4Z3_9PEZI</name>
<keyword evidence="2" id="KW-1185">Reference proteome</keyword>
<sequence length="149" mass="16243">MRITPKALARLAAVPLSHAAQDDGQIVELMGKSDGEVGSRQRDEVVIAGGLILQLVVWFASSRSGKHQVPLQASWPGLPAKAHNTVAPAVPRVHHRALQYHLMHFRFTRQFSKSIFNRPSTPYVLELTSVGIVSLPMTHPLETGPSACP</sequence>
<reference evidence="1 2" key="1">
    <citation type="submission" date="2024-04" db="EMBL/GenBank/DDBJ databases">
        <title>Phyllosticta paracitricarpa is synonymous to the EU quarantine fungus P. citricarpa based on phylogenomic analyses.</title>
        <authorList>
            <consortium name="Lawrence Berkeley National Laboratory"/>
            <person name="Van Ingen-Buijs V.A."/>
            <person name="Van Westerhoven A.C."/>
            <person name="Haridas S."/>
            <person name="Skiadas P."/>
            <person name="Martin F."/>
            <person name="Groenewald J.Z."/>
            <person name="Crous P.W."/>
            <person name="Seidl M.F."/>
        </authorList>
    </citation>
    <scope>NUCLEOTIDE SEQUENCE [LARGE SCALE GENOMIC DNA]</scope>
    <source>
        <strain evidence="1 2">CBS 123374</strain>
    </source>
</reference>
<accession>A0ABR1Z4Z3</accession>